<organism evidence="3 4">
    <name type="scientific">Suillus fuscotomentosus</name>
    <dbReference type="NCBI Taxonomy" id="1912939"/>
    <lineage>
        <taxon>Eukaryota</taxon>
        <taxon>Fungi</taxon>
        <taxon>Dikarya</taxon>
        <taxon>Basidiomycota</taxon>
        <taxon>Agaricomycotina</taxon>
        <taxon>Agaricomycetes</taxon>
        <taxon>Agaricomycetidae</taxon>
        <taxon>Boletales</taxon>
        <taxon>Suillineae</taxon>
        <taxon>Suillaceae</taxon>
        <taxon>Suillus</taxon>
    </lineage>
</organism>
<gene>
    <name evidence="3" type="ORF">F5891DRAFT_1190620</name>
</gene>
<evidence type="ECO:0000313" key="4">
    <source>
        <dbReference type="Proteomes" id="UP001195769"/>
    </source>
</evidence>
<comment type="caution">
    <text evidence="3">The sequence shown here is derived from an EMBL/GenBank/DDBJ whole genome shotgun (WGS) entry which is preliminary data.</text>
</comment>
<evidence type="ECO:0000313" key="3">
    <source>
        <dbReference type="EMBL" id="KAG1898548.1"/>
    </source>
</evidence>
<evidence type="ECO:0000256" key="1">
    <source>
        <dbReference type="SAM" id="MobiDB-lite"/>
    </source>
</evidence>
<dbReference type="GeneID" id="64661635"/>
<keyword evidence="4" id="KW-1185">Reference proteome</keyword>
<evidence type="ECO:0000259" key="2">
    <source>
        <dbReference type="Pfam" id="PF20149"/>
    </source>
</evidence>
<feature type="domain" description="DUF6532" evidence="2">
    <location>
        <begin position="296"/>
        <end position="458"/>
    </location>
</feature>
<dbReference type="AlphaFoldDB" id="A0AAD4E589"/>
<name>A0AAD4E589_9AGAM</name>
<proteinExistence type="predicted"/>
<accession>A0AAD4E589</accession>
<feature type="compositionally biased region" description="Polar residues" evidence="1">
    <location>
        <begin position="174"/>
        <end position="197"/>
    </location>
</feature>
<protein>
    <recommendedName>
        <fullName evidence="2">DUF6532 domain-containing protein</fullName>
    </recommendedName>
</protein>
<dbReference type="RefSeq" id="XP_041224124.1">
    <property type="nucleotide sequence ID" value="XM_041367337.1"/>
</dbReference>
<dbReference type="EMBL" id="JABBWK010000038">
    <property type="protein sequence ID" value="KAG1898548.1"/>
    <property type="molecule type" value="Genomic_DNA"/>
</dbReference>
<feature type="region of interest" description="Disordered" evidence="1">
    <location>
        <begin position="137"/>
        <end position="237"/>
    </location>
</feature>
<sequence>MSGWGDQLLQADIDQQFNTHDPPGPHTDFDFTYSHQLNDNGTYQTQSAWIPPQPQLPHAHLASSISSTQAAASHHSLWAPHQHWQGIHGSDTMIHHQSWPLSPQGVDFGQGLPEPVIAHPVPQRLYYRSGPQHFFATWQPPPSPTACASSPPLGPNHQPDQPDGPQPEAPVLSVNPSVFDNTSYHPNLSSPSRSSHQIFDDISQHAALTAPRRRRRVPQEQTSSRSAKRAKTQTRSSTQFTIIPYRSEMMLDRCIHSMKLTAFKTSLLPTDIDHMVDAACRAVVSQQVDETLRYWVLDKLENDKEYFRTRLEPELATISGSMAAVVQTFVYIKYGLGFNYATAVNGTHIAERTSRANHLVQNDTFLYGTLHVNGDNITVTFANPTIIALVGYLLRDSEHQFHRYISDNLNYKPLLAMTATLCLWVLQERITGICVPVRFLTSTHRVHHDRFVSLLEDMSAMELTALTQILTNGSALSPPVDQ</sequence>
<dbReference type="Pfam" id="PF20149">
    <property type="entry name" value="DUF6532"/>
    <property type="match status" value="1"/>
</dbReference>
<dbReference type="InterPro" id="IPR045341">
    <property type="entry name" value="DUF6532"/>
</dbReference>
<reference evidence="3" key="1">
    <citation type="journal article" date="2020" name="New Phytol.">
        <title>Comparative genomics reveals dynamic genome evolution in host specialist ectomycorrhizal fungi.</title>
        <authorList>
            <person name="Lofgren L.A."/>
            <person name="Nguyen N.H."/>
            <person name="Vilgalys R."/>
            <person name="Ruytinx J."/>
            <person name="Liao H.L."/>
            <person name="Branco S."/>
            <person name="Kuo A."/>
            <person name="LaButti K."/>
            <person name="Lipzen A."/>
            <person name="Andreopoulos W."/>
            <person name="Pangilinan J."/>
            <person name="Riley R."/>
            <person name="Hundley H."/>
            <person name="Na H."/>
            <person name="Barry K."/>
            <person name="Grigoriev I.V."/>
            <person name="Stajich J.E."/>
            <person name="Kennedy P.G."/>
        </authorList>
    </citation>
    <scope>NUCLEOTIDE SEQUENCE</scope>
    <source>
        <strain evidence="3">FC203</strain>
    </source>
</reference>
<dbReference type="Proteomes" id="UP001195769">
    <property type="component" value="Unassembled WGS sequence"/>
</dbReference>